<keyword evidence="7 8" id="KW-0472">Membrane</keyword>
<feature type="domain" description="ABC transmembrane type-1" evidence="9">
    <location>
        <begin position="1"/>
        <end position="122"/>
    </location>
</feature>
<feature type="transmembrane region" description="Helical" evidence="8">
    <location>
        <begin position="102"/>
        <end position="121"/>
    </location>
</feature>
<evidence type="ECO:0000259" key="9">
    <source>
        <dbReference type="PROSITE" id="PS50928"/>
    </source>
</evidence>
<feature type="transmembrane region" description="Helical" evidence="8">
    <location>
        <begin position="152"/>
        <end position="178"/>
    </location>
</feature>
<feature type="transmembrane region" description="Helical" evidence="8">
    <location>
        <begin position="61"/>
        <end position="82"/>
    </location>
</feature>
<evidence type="ECO:0000256" key="8">
    <source>
        <dbReference type="SAM" id="Phobius"/>
    </source>
</evidence>
<keyword evidence="4" id="KW-0997">Cell inner membrane</keyword>
<keyword evidence="6 8" id="KW-1133">Transmembrane helix</keyword>
<keyword evidence="3" id="KW-1003">Cell membrane</keyword>
<name>A0AA35SXR4_GEOBA</name>
<protein>
    <submittedName>
        <fullName evidence="10">Fe(3+)-transport system permease protein FbpB 2</fullName>
    </submittedName>
</protein>
<dbReference type="GO" id="GO:0055085">
    <property type="term" value="P:transmembrane transport"/>
    <property type="evidence" value="ECO:0007669"/>
    <property type="project" value="InterPro"/>
</dbReference>
<evidence type="ECO:0000313" key="11">
    <source>
        <dbReference type="Proteomes" id="UP001174909"/>
    </source>
</evidence>
<evidence type="ECO:0000313" key="10">
    <source>
        <dbReference type="EMBL" id="CAI8037634.1"/>
    </source>
</evidence>
<dbReference type="CDD" id="cd06261">
    <property type="entry name" value="TM_PBP2"/>
    <property type="match status" value="2"/>
</dbReference>
<dbReference type="InterPro" id="IPR000515">
    <property type="entry name" value="MetI-like"/>
</dbReference>
<reference evidence="10" key="1">
    <citation type="submission" date="2023-03" db="EMBL/GenBank/DDBJ databases">
        <authorList>
            <person name="Steffen K."/>
            <person name="Cardenas P."/>
        </authorList>
    </citation>
    <scope>NUCLEOTIDE SEQUENCE</scope>
</reference>
<evidence type="ECO:0000256" key="6">
    <source>
        <dbReference type="ARBA" id="ARBA00022989"/>
    </source>
</evidence>
<keyword evidence="5 8" id="KW-0812">Transmembrane</keyword>
<gene>
    <name evidence="10" type="ORF">GBAR_LOCUS21048</name>
</gene>
<dbReference type="PROSITE" id="PS50928">
    <property type="entry name" value="ABC_TM1"/>
    <property type="match status" value="2"/>
</dbReference>
<keyword evidence="2" id="KW-0813">Transport</keyword>
<sequence>MYGLVGATAVLTLLSYPYIFLTVRGSIVNLDPATEEASRGLGYGSWRTFFRVTLPQLKPSIAAGSLLVALYTLSEFGAVALLRYNTFTFAIYQQYEGSIDRSVAAVLSFVLVLMAVVILLLENYTRGRGRYFRSGAGSARKPAIVKLGRWKWAVMTAMGIVLMLALVLPISVLVFWLLRGIGAGEPLLLLWSATRNSLLVSGAAALVTAGMAIAMAVLLVRYPTKLNRILEPISFTGYALPGVVVALALVFFGAQYARPIYQTHWLLIFAYAVLFFPVALGSVRSALMQISPRLEDAARCLGHNPLRVVMRVTLPLMRSGVMMGAALVFLLTMKELPATLILGPLGFKTLATSVWAASSEAFFAQAAAPALMIILMSSVPMTLLVLREKSNLA</sequence>
<feature type="transmembrane region" description="Helical" evidence="8">
    <location>
        <begin position="362"/>
        <end position="386"/>
    </location>
</feature>
<feature type="transmembrane region" description="Helical" evidence="8">
    <location>
        <begin position="264"/>
        <end position="283"/>
    </location>
</feature>
<organism evidence="10 11">
    <name type="scientific">Geodia barretti</name>
    <name type="common">Barrett's horny sponge</name>
    <dbReference type="NCBI Taxonomy" id="519541"/>
    <lineage>
        <taxon>Eukaryota</taxon>
        <taxon>Metazoa</taxon>
        <taxon>Porifera</taxon>
        <taxon>Demospongiae</taxon>
        <taxon>Heteroscleromorpha</taxon>
        <taxon>Tetractinellida</taxon>
        <taxon>Astrophorina</taxon>
        <taxon>Geodiidae</taxon>
        <taxon>Geodia</taxon>
    </lineage>
</organism>
<dbReference type="InterPro" id="IPR035906">
    <property type="entry name" value="MetI-like_sf"/>
</dbReference>
<dbReference type="GO" id="GO:0005886">
    <property type="term" value="C:plasma membrane"/>
    <property type="evidence" value="ECO:0007669"/>
    <property type="project" value="UniProtKB-SubCell"/>
</dbReference>
<evidence type="ECO:0000256" key="1">
    <source>
        <dbReference type="ARBA" id="ARBA00004429"/>
    </source>
</evidence>
<dbReference type="Pfam" id="PF00528">
    <property type="entry name" value="BPD_transp_1"/>
    <property type="match status" value="2"/>
</dbReference>
<evidence type="ECO:0000256" key="7">
    <source>
        <dbReference type="ARBA" id="ARBA00023136"/>
    </source>
</evidence>
<feature type="transmembrane region" description="Helical" evidence="8">
    <location>
        <begin position="232"/>
        <end position="252"/>
    </location>
</feature>
<feature type="transmembrane region" description="Helical" evidence="8">
    <location>
        <begin position="198"/>
        <end position="220"/>
    </location>
</feature>
<dbReference type="PANTHER" id="PTHR43357">
    <property type="entry name" value="INNER MEMBRANE ABC TRANSPORTER PERMEASE PROTEIN YDCV"/>
    <property type="match status" value="1"/>
</dbReference>
<evidence type="ECO:0000256" key="5">
    <source>
        <dbReference type="ARBA" id="ARBA00022692"/>
    </source>
</evidence>
<dbReference type="Proteomes" id="UP001174909">
    <property type="component" value="Unassembled WGS sequence"/>
</dbReference>
<proteinExistence type="predicted"/>
<dbReference type="Gene3D" id="1.10.3720.10">
    <property type="entry name" value="MetI-like"/>
    <property type="match status" value="2"/>
</dbReference>
<dbReference type="EMBL" id="CASHTH010002955">
    <property type="protein sequence ID" value="CAI8037634.1"/>
    <property type="molecule type" value="Genomic_DNA"/>
</dbReference>
<evidence type="ECO:0000256" key="2">
    <source>
        <dbReference type="ARBA" id="ARBA00022448"/>
    </source>
</evidence>
<accession>A0AA35SXR4</accession>
<dbReference type="PANTHER" id="PTHR43357:SF3">
    <property type="entry name" value="FE(3+)-TRANSPORT SYSTEM PERMEASE PROTEIN FBPB 2"/>
    <property type="match status" value="1"/>
</dbReference>
<dbReference type="AlphaFoldDB" id="A0AA35SXR4"/>
<feature type="domain" description="ABC transmembrane type-1" evidence="9">
    <location>
        <begin position="194"/>
        <end position="384"/>
    </location>
</feature>
<evidence type="ECO:0000256" key="3">
    <source>
        <dbReference type="ARBA" id="ARBA00022475"/>
    </source>
</evidence>
<comment type="subcellular location">
    <subcellularLocation>
        <location evidence="1">Cell inner membrane</location>
        <topology evidence="1">Multi-pass membrane protein</topology>
    </subcellularLocation>
</comment>
<keyword evidence="11" id="KW-1185">Reference proteome</keyword>
<dbReference type="SUPFAM" id="SSF161098">
    <property type="entry name" value="MetI-like"/>
    <property type="match status" value="2"/>
</dbReference>
<comment type="caution">
    <text evidence="10">The sequence shown here is derived from an EMBL/GenBank/DDBJ whole genome shotgun (WGS) entry which is preliminary data.</text>
</comment>
<evidence type="ECO:0000256" key="4">
    <source>
        <dbReference type="ARBA" id="ARBA00022519"/>
    </source>
</evidence>